<keyword evidence="2" id="KW-0378">Hydrolase</keyword>
<dbReference type="EMBL" id="CP051206">
    <property type="protein sequence ID" value="QJB46206.1"/>
    <property type="molecule type" value="Genomic_DNA"/>
</dbReference>
<protein>
    <submittedName>
        <fullName evidence="2">Helicase</fullName>
    </submittedName>
</protein>
<dbReference type="InterPro" id="IPR001650">
    <property type="entry name" value="Helicase_C-like"/>
</dbReference>
<dbReference type="KEGG" id="dfs:HGD76_20530"/>
<sequence>MSAKIADDLGRLFEVGFNMGILSYIQQNNLKNRFGSLYHDELKNLRFSEIRKTIVRKVVSKLDQKIAETWCQFFVQKGFLCGLNFFQEYLKSIGCDQKEKFRHLEIIYYQCCFNGDNSIGTHEVNNKQWFKDVLSQFENLDNVFDDINIYKSKGDFLNADTLILLKYRRTYRVLCLDLSVFSIHTDEDIENIDYVEIIRRLLMRDVNYIRSQSVFSSLRIDTESLGLDFSPSLKEYFTAFKSKDKESAKLIQAAGYIYSFCQFLEKTAIIPNISQLVCNAVGYSDRSFNTISIQAENLDIFQTCYQIYKHHDNQEEITSARHRVLDKIKRNAAISFDQGKEFVNSLLEITPNTINILPLHTEHINNFYNSVATVPSELISNLHLIGNPNFRQAHNQLIKKYLLSENTYIFLTGNPGIGKTTAIVNFLTQYKDEGFLLFYVSPRKQVNLDIIEKFKDQQNEKLIDDRIFAINTHSNLIQDNHGKCSVAYTSNQHEDDFYLGEVHFLNSKNVERKSRRKNRLEHITDHTFQDIGQKTKGVLNSICEGLYNLISCEKYNQIIATASTQSLKKTDYGDTLKHLTKIFCDAYNERESKVFPEKMQNISRRIKHLFIMIDEITGDEGGVEFLAGIQKIVTRYELTKPGNGFNTKIIVADASIVDKNVIRQHLEDTTPEPNKIFFRQAEENIQPLSVESFTFNNLPAIIINTNTYPAKSLTINYQILIESCQFTDKAKLRDKSNLEKELQTQIFQDIQNLLQKSDVEQVIVYIQNKSKLAELIDKIQSKLGRDNFTKNIHYLEIHANISEHEKQEIKKYQETVKVVFMTASGSRGLSFPKAKHILVEIPKFEIEKNLMEIIQVIYRGRGNDLIDNQDKYLTFYLAERSIYYQDHPQLSVQENVLSLLNLLLILKASIMTRIQGYGMIGRKKYILIPIGGKSVLAAGETFSSQIANLINQLKKEYNINKSHLLLKQAYTSLELLMGDGDFLVQKTTEESYLAIRDNFNHKFLEIATTFDQLLDFKPLELGYISGGLLIVPSQNIEESYQMRLLDIEKYANAELWENLKNISRSKIYPESLTYAVKNAIELVERLRNAPPKTQNFIQKSQHSDQYYALPLFAFISGKVMKEYFESEIEEPEDQRFKDILSIYIRSLYPVGNVLPIGHNYKEFPFVVFRSYSLEEIRNKIFTEKYLLNSHELNVLNLILSSSISPISPQK</sequence>
<dbReference type="SUPFAM" id="SSF52540">
    <property type="entry name" value="P-loop containing nucleoside triphosphate hydrolases"/>
    <property type="match status" value="1"/>
</dbReference>
<accession>A0A6H2C4S0</accession>
<dbReference type="PROSITE" id="PS51194">
    <property type="entry name" value="HELICASE_CTER"/>
    <property type="match status" value="1"/>
</dbReference>
<dbReference type="RefSeq" id="WP_168696864.1">
    <property type="nucleotide sequence ID" value="NZ_CP051206.1"/>
</dbReference>
<feature type="domain" description="Helicase C-terminal" evidence="1">
    <location>
        <begin position="749"/>
        <end position="903"/>
    </location>
</feature>
<keyword evidence="2" id="KW-0547">Nucleotide-binding</keyword>
<name>A0A6H2C4S0_DOLFA</name>
<dbReference type="Proteomes" id="UP000502433">
    <property type="component" value="Chromosome"/>
</dbReference>
<reference evidence="2 3" key="1">
    <citation type="submission" date="2020-04" db="EMBL/GenBank/DDBJ databases">
        <title>Genome-Wide Identification of 5-Methylcytosine Sites in Bacterial Genomes By High-Throughput Sequencing of MspJI Restriction Fragments.</title>
        <authorList>
            <person name="Wu V."/>
        </authorList>
    </citation>
    <scope>NUCLEOTIDE SEQUENCE [LARGE SCALE GENOMIC DNA]</scope>
    <source>
        <strain evidence="2 3">CCAP 1403/13f</strain>
    </source>
</reference>
<dbReference type="InterPro" id="IPR027417">
    <property type="entry name" value="P-loop_NTPase"/>
</dbReference>
<organism evidence="2 3">
    <name type="scientific">Dolichospermum flos-aquae CCAP 1403/13F</name>
    <dbReference type="NCBI Taxonomy" id="315271"/>
    <lineage>
        <taxon>Bacteria</taxon>
        <taxon>Bacillati</taxon>
        <taxon>Cyanobacteriota</taxon>
        <taxon>Cyanophyceae</taxon>
        <taxon>Nostocales</taxon>
        <taxon>Aphanizomenonaceae</taxon>
        <taxon>Dolichospermum</taxon>
    </lineage>
</organism>
<dbReference type="GO" id="GO:0004386">
    <property type="term" value="F:helicase activity"/>
    <property type="evidence" value="ECO:0007669"/>
    <property type="project" value="UniProtKB-KW"/>
</dbReference>
<dbReference type="AlphaFoldDB" id="A0A6H2C4S0"/>
<gene>
    <name evidence="2" type="ORF">HGD76_20530</name>
</gene>
<evidence type="ECO:0000313" key="3">
    <source>
        <dbReference type="Proteomes" id="UP000502433"/>
    </source>
</evidence>
<evidence type="ECO:0000259" key="1">
    <source>
        <dbReference type="PROSITE" id="PS51194"/>
    </source>
</evidence>
<reference evidence="2 3" key="2">
    <citation type="submission" date="2020-04" db="EMBL/GenBank/DDBJ databases">
        <authorList>
            <person name="Fomenkov A."/>
            <person name="Anton B.P."/>
            <person name="Roberts R.J."/>
        </authorList>
    </citation>
    <scope>NUCLEOTIDE SEQUENCE [LARGE SCALE GENOMIC DNA]</scope>
    <source>
        <strain evidence="2 3">CCAP 1403/13f</strain>
    </source>
</reference>
<proteinExistence type="predicted"/>
<keyword evidence="2" id="KW-0347">Helicase</keyword>
<keyword evidence="2" id="KW-0067">ATP-binding</keyword>
<dbReference type="Pfam" id="PF00271">
    <property type="entry name" value="Helicase_C"/>
    <property type="match status" value="1"/>
</dbReference>
<evidence type="ECO:0000313" key="2">
    <source>
        <dbReference type="EMBL" id="QJB46206.1"/>
    </source>
</evidence>
<dbReference type="Gene3D" id="3.40.50.300">
    <property type="entry name" value="P-loop containing nucleotide triphosphate hydrolases"/>
    <property type="match status" value="1"/>
</dbReference>